<gene>
    <name evidence="1" type="ORF">K457DRAFT_143545</name>
</gene>
<evidence type="ECO:0000313" key="2">
    <source>
        <dbReference type="Proteomes" id="UP000078512"/>
    </source>
</evidence>
<reference evidence="1 2" key="1">
    <citation type="submission" date="2016-05" db="EMBL/GenBank/DDBJ databases">
        <title>Genome sequencing reveals origins of a unique bacterial endosymbiosis in the earliest lineages of terrestrial Fungi.</title>
        <authorList>
            <consortium name="DOE Joint Genome Institute"/>
            <person name="Uehling J."/>
            <person name="Gryganskyi A."/>
            <person name="Hameed K."/>
            <person name="Tschaplinski T."/>
            <person name="Misztal P."/>
            <person name="Wu S."/>
            <person name="Desiro A."/>
            <person name="Vande Pol N."/>
            <person name="Du Z.-Y."/>
            <person name="Zienkiewicz A."/>
            <person name="Zienkiewicz K."/>
            <person name="Morin E."/>
            <person name="Tisserant E."/>
            <person name="Splivallo R."/>
            <person name="Hainaut M."/>
            <person name="Henrissat B."/>
            <person name="Ohm R."/>
            <person name="Kuo A."/>
            <person name="Yan J."/>
            <person name="Lipzen A."/>
            <person name="Nolan M."/>
            <person name="Labutti K."/>
            <person name="Barry K."/>
            <person name="Goldstein A."/>
            <person name="Labbe J."/>
            <person name="Schadt C."/>
            <person name="Tuskan G."/>
            <person name="Grigoriev I."/>
            <person name="Martin F."/>
            <person name="Vilgalys R."/>
            <person name="Bonito G."/>
        </authorList>
    </citation>
    <scope>NUCLEOTIDE SEQUENCE [LARGE SCALE GENOMIC DNA]</scope>
    <source>
        <strain evidence="1 2">AG-77</strain>
    </source>
</reference>
<proteinExistence type="predicted"/>
<dbReference type="Proteomes" id="UP000078512">
    <property type="component" value="Unassembled WGS sequence"/>
</dbReference>
<name>A0A197JAX1_9FUNG</name>
<organism evidence="1 2">
    <name type="scientific">Linnemannia elongata AG-77</name>
    <dbReference type="NCBI Taxonomy" id="1314771"/>
    <lineage>
        <taxon>Eukaryota</taxon>
        <taxon>Fungi</taxon>
        <taxon>Fungi incertae sedis</taxon>
        <taxon>Mucoromycota</taxon>
        <taxon>Mortierellomycotina</taxon>
        <taxon>Mortierellomycetes</taxon>
        <taxon>Mortierellales</taxon>
        <taxon>Mortierellaceae</taxon>
        <taxon>Linnemannia</taxon>
    </lineage>
</organism>
<accession>A0A197JAX1</accession>
<evidence type="ECO:0000313" key="1">
    <source>
        <dbReference type="EMBL" id="OAQ22255.1"/>
    </source>
</evidence>
<keyword evidence="2" id="KW-1185">Reference proteome</keyword>
<protein>
    <submittedName>
        <fullName evidence="1">Uncharacterized protein</fullName>
    </submittedName>
</protein>
<dbReference type="EMBL" id="KV442191">
    <property type="protein sequence ID" value="OAQ22255.1"/>
    <property type="molecule type" value="Genomic_DNA"/>
</dbReference>
<sequence length="167" mass="18475">MDNEKAFNLIRSVISHTFSPFPSSFNKSLDHRRTLNTNPRVNLDFDKYSFLLGGALPTSSAMLPAGGSDCLSWIERNERCIGRRWALTSRTIHIICHDPSYLCPILPKLTDVKLGVSTEQDKRVSGCGTNRSLRILLMAPRSCFSPTVVKGHSTASVTTAVSTVHQK</sequence>
<dbReference type="AlphaFoldDB" id="A0A197JAX1"/>